<name>A0AAE1AJC1_9GAST</name>
<dbReference type="AlphaFoldDB" id="A0AAE1AJC1"/>
<evidence type="ECO:0000313" key="2">
    <source>
        <dbReference type="Proteomes" id="UP001283361"/>
    </source>
</evidence>
<sequence length="142" mass="15981">MNAQQANVFPATGKGYQNKLGNVSSFICGYHRACNAELDVSLFISLLKQLYPLSGPGVQVTAIRKLFSLKGCNEVWIPNMLATGAKLHEHEEPCPCETQCKPAWPAKFWDRFQEYSLEPSNNAFLEVRVACQSQLQKVFRRS</sequence>
<organism evidence="1 2">
    <name type="scientific">Elysia crispata</name>
    <name type="common">lettuce slug</name>
    <dbReference type="NCBI Taxonomy" id="231223"/>
    <lineage>
        <taxon>Eukaryota</taxon>
        <taxon>Metazoa</taxon>
        <taxon>Spiralia</taxon>
        <taxon>Lophotrochozoa</taxon>
        <taxon>Mollusca</taxon>
        <taxon>Gastropoda</taxon>
        <taxon>Heterobranchia</taxon>
        <taxon>Euthyneura</taxon>
        <taxon>Panpulmonata</taxon>
        <taxon>Sacoglossa</taxon>
        <taxon>Placobranchoidea</taxon>
        <taxon>Plakobranchidae</taxon>
        <taxon>Elysia</taxon>
    </lineage>
</organism>
<gene>
    <name evidence="1" type="ORF">RRG08_014957</name>
</gene>
<accession>A0AAE1AJC1</accession>
<keyword evidence="2" id="KW-1185">Reference proteome</keyword>
<reference evidence="1" key="1">
    <citation type="journal article" date="2023" name="G3 (Bethesda)">
        <title>A reference genome for the long-term kleptoplast-retaining sea slug Elysia crispata morphotype clarki.</title>
        <authorList>
            <person name="Eastman K.E."/>
            <person name="Pendleton A.L."/>
            <person name="Shaikh M.A."/>
            <person name="Suttiyut T."/>
            <person name="Ogas R."/>
            <person name="Tomko P."/>
            <person name="Gavelis G."/>
            <person name="Widhalm J.R."/>
            <person name="Wisecaver J.H."/>
        </authorList>
    </citation>
    <scope>NUCLEOTIDE SEQUENCE</scope>
    <source>
        <strain evidence="1">ECLA1</strain>
    </source>
</reference>
<dbReference type="EMBL" id="JAWDGP010001739">
    <property type="protein sequence ID" value="KAK3788703.1"/>
    <property type="molecule type" value="Genomic_DNA"/>
</dbReference>
<evidence type="ECO:0000313" key="1">
    <source>
        <dbReference type="EMBL" id="KAK3788703.1"/>
    </source>
</evidence>
<proteinExistence type="predicted"/>
<protein>
    <submittedName>
        <fullName evidence="1">Uncharacterized protein</fullName>
    </submittedName>
</protein>
<dbReference type="Proteomes" id="UP001283361">
    <property type="component" value="Unassembled WGS sequence"/>
</dbReference>
<comment type="caution">
    <text evidence="1">The sequence shown here is derived from an EMBL/GenBank/DDBJ whole genome shotgun (WGS) entry which is preliminary data.</text>
</comment>